<dbReference type="CDD" id="cd07343">
    <property type="entry name" value="M48A_Zmpste24p_like"/>
    <property type="match status" value="1"/>
</dbReference>
<dbReference type="KEGG" id="clus:A9F13_07g01364"/>
<dbReference type="Pfam" id="PF16491">
    <property type="entry name" value="Peptidase_M48_N"/>
    <property type="match status" value="1"/>
</dbReference>
<dbReference type="PANTHER" id="PTHR10120">
    <property type="entry name" value="CAAX PRENYL PROTEASE 1"/>
    <property type="match status" value="1"/>
</dbReference>
<evidence type="ECO:0000256" key="11">
    <source>
        <dbReference type="ARBA" id="ARBA00044456"/>
    </source>
</evidence>
<feature type="binding site" evidence="14">
    <location>
        <position position="306"/>
    </location>
    <ligand>
        <name>Zn(2+)</name>
        <dbReference type="ChEBI" id="CHEBI:29105"/>
        <note>catalytic</note>
    </ligand>
</feature>
<dbReference type="GO" id="GO:0004222">
    <property type="term" value="F:metalloendopeptidase activity"/>
    <property type="evidence" value="ECO:0007669"/>
    <property type="project" value="UniProtKB-UniRule"/>
</dbReference>
<keyword evidence="6 15" id="KW-0256">Endoplasmic reticulum</keyword>
<dbReference type="EC" id="3.4.24.84" evidence="15"/>
<dbReference type="EMBL" id="LYUB02000007">
    <property type="protein sequence ID" value="OVF08676.1"/>
    <property type="molecule type" value="Genomic_DNA"/>
</dbReference>
<dbReference type="Gene3D" id="3.30.2010.10">
    <property type="entry name" value="Metalloproteases ('zincins'), catalytic domain"/>
    <property type="match status" value="1"/>
</dbReference>
<keyword evidence="8 15" id="KW-1133">Transmembrane helix</keyword>
<feature type="transmembrane region" description="Helical" evidence="15">
    <location>
        <begin position="118"/>
        <end position="140"/>
    </location>
</feature>
<comment type="subcellular location">
    <subcellularLocation>
        <location evidence="1 15">Endoplasmic reticulum membrane</location>
        <topology evidence="1 15">Multi-pass membrane protein</topology>
    </subcellularLocation>
</comment>
<dbReference type="InterPro" id="IPR001915">
    <property type="entry name" value="Peptidase_M48"/>
</dbReference>
<evidence type="ECO:0000256" key="3">
    <source>
        <dbReference type="ARBA" id="ARBA00022692"/>
    </source>
</evidence>
<dbReference type="GO" id="GO:0005789">
    <property type="term" value="C:endoplasmic reticulum membrane"/>
    <property type="evidence" value="ECO:0007669"/>
    <property type="project" value="UniProtKB-SubCell"/>
</dbReference>
<feature type="active site" evidence="13">
    <location>
        <position position="303"/>
    </location>
</feature>
<keyword evidence="10 15" id="KW-0472">Membrane</keyword>
<evidence type="ECO:0000256" key="6">
    <source>
        <dbReference type="ARBA" id="ARBA00022824"/>
    </source>
</evidence>
<comment type="catalytic activity">
    <reaction evidence="11 15">
        <text>Hydrolyzes the peptide bond -P2-(S-farnesyl or geranylgeranyl)C-P1'-P2'-P3'-COOH where P1' and P2' are amino acids with aliphatic side chains and P3' is any C-terminal residue.</text>
        <dbReference type="EC" id="3.4.24.84"/>
    </reaction>
</comment>
<protein>
    <recommendedName>
        <fullName evidence="15">CAAX prenyl protease</fullName>
        <ecNumber evidence="15">3.4.24.84</ecNumber>
    </recommendedName>
</protein>
<comment type="similarity">
    <text evidence="12 15">Belongs to the peptidase M48A family.</text>
</comment>
<reference evidence="18 19" key="1">
    <citation type="submission" date="2017-04" db="EMBL/GenBank/DDBJ databases">
        <title>Draft genome of the yeast Clavispora lusitaniae type strain CBS 6936.</title>
        <authorList>
            <person name="Durrens P."/>
            <person name="Klopp C."/>
            <person name="Biteau N."/>
            <person name="Fitton-Ouhabi V."/>
            <person name="Dementhon K."/>
            <person name="Accoceberry I."/>
            <person name="Sherman D.J."/>
            <person name="Noel T."/>
        </authorList>
    </citation>
    <scope>NUCLEOTIDE SEQUENCE [LARGE SCALE GENOMIC DNA]</scope>
    <source>
        <strain evidence="18 19">CBS 6936</strain>
    </source>
</reference>
<comment type="function">
    <text evidence="15">Proteolytically removes the C-terminal three residues of farnesylated proteins.</text>
</comment>
<accession>A0AA91PZL8</accession>
<feature type="binding site" evidence="14">
    <location>
        <position position="381"/>
    </location>
    <ligand>
        <name>Zn(2+)</name>
        <dbReference type="ChEBI" id="CHEBI:29105"/>
        <note>catalytic</note>
    </ligand>
</feature>
<keyword evidence="9 15" id="KW-0482">Metalloprotease</keyword>
<evidence type="ECO:0000313" key="18">
    <source>
        <dbReference type="EMBL" id="OVF08676.1"/>
    </source>
</evidence>
<dbReference type="Pfam" id="PF01435">
    <property type="entry name" value="Peptidase_M48"/>
    <property type="match status" value="1"/>
</dbReference>
<dbReference type="FunFam" id="3.30.2010.10:FF:000002">
    <property type="entry name" value="CAAX prenyl protease"/>
    <property type="match status" value="1"/>
</dbReference>
<organism evidence="18 19">
    <name type="scientific">Clavispora lusitaniae</name>
    <name type="common">Candida lusitaniae</name>
    <dbReference type="NCBI Taxonomy" id="36911"/>
    <lineage>
        <taxon>Eukaryota</taxon>
        <taxon>Fungi</taxon>
        <taxon>Dikarya</taxon>
        <taxon>Ascomycota</taxon>
        <taxon>Saccharomycotina</taxon>
        <taxon>Pichiomycetes</taxon>
        <taxon>Metschnikowiaceae</taxon>
        <taxon>Clavispora</taxon>
    </lineage>
</organism>
<evidence type="ECO:0000256" key="10">
    <source>
        <dbReference type="ARBA" id="ARBA00023136"/>
    </source>
</evidence>
<feature type="domain" description="CAAX prenyl protease 1 N-terminal" evidence="17">
    <location>
        <begin position="39"/>
        <end position="229"/>
    </location>
</feature>
<evidence type="ECO:0000259" key="16">
    <source>
        <dbReference type="Pfam" id="PF01435"/>
    </source>
</evidence>
<evidence type="ECO:0000313" key="19">
    <source>
        <dbReference type="Proteomes" id="UP000195602"/>
    </source>
</evidence>
<dbReference type="GO" id="GO:0071586">
    <property type="term" value="P:CAAX-box protein processing"/>
    <property type="evidence" value="ECO:0007669"/>
    <property type="project" value="UniProtKB-UniRule"/>
</dbReference>
<dbReference type="InterPro" id="IPR027057">
    <property type="entry name" value="CAXX_Prtase_1"/>
</dbReference>
<keyword evidence="4 14" id="KW-0479">Metal-binding</keyword>
<comment type="cofactor">
    <cofactor evidence="14 15">
        <name>Zn(2+)</name>
        <dbReference type="ChEBI" id="CHEBI:29105"/>
    </cofactor>
    <text evidence="14 15">Binds 1 zinc ion per subunit.</text>
</comment>
<comment type="caution">
    <text evidence="15">Lacks conserved residue(s) required for the propagation of feature annotation.</text>
</comment>
<evidence type="ECO:0000256" key="8">
    <source>
        <dbReference type="ARBA" id="ARBA00022989"/>
    </source>
</evidence>
<dbReference type="InterPro" id="IPR032456">
    <property type="entry name" value="Peptidase_M48_N"/>
</dbReference>
<gene>
    <name evidence="18" type="ORF">A9F13_07g01364</name>
</gene>
<evidence type="ECO:0000256" key="15">
    <source>
        <dbReference type="RuleBase" id="RU366005"/>
    </source>
</evidence>
<feature type="transmembrane region" description="Helical" evidence="15">
    <location>
        <begin position="200"/>
        <end position="219"/>
    </location>
</feature>
<dbReference type="Proteomes" id="UP000195602">
    <property type="component" value="Unassembled WGS sequence"/>
</dbReference>
<evidence type="ECO:0000256" key="1">
    <source>
        <dbReference type="ARBA" id="ARBA00004477"/>
    </source>
</evidence>
<proteinExistence type="inferred from homology"/>
<feature type="domain" description="Peptidase M48" evidence="16">
    <location>
        <begin position="232"/>
        <end position="437"/>
    </location>
</feature>
<evidence type="ECO:0000256" key="2">
    <source>
        <dbReference type="ARBA" id="ARBA00022670"/>
    </source>
</evidence>
<feature type="binding site" evidence="14">
    <location>
        <position position="302"/>
    </location>
    <ligand>
        <name>Zn(2+)</name>
        <dbReference type="ChEBI" id="CHEBI:29105"/>
        <note>catalytic</note>
    </ligand>
</feature>
<keyword evidence="5 15" id="KW-0378">Hydrolase</keyword>
<evidence type="ECO:0000259" key="17">
    <source>
        <dbReference type="Pfam" id="PF16491"/>
    </source>
</evidence>
<evidence type="ECO:0000256" key="13">
    <source>
        <dbReference type="PIRSR" id="PIRSR627057-1"/>
    </source>
</evidence>
<dbReference type="AlphaFoldDB" id="A0AA91PZL8"/>
<keyword evidence="7 14" id="KW-0862">Zinc</keyword>
<sequence>MDFGKIISAFDNPAYHWRSIVTTLLIGKYTFETYVSYRQYKEQCKTEPPASIKNEIAKETFDKSQEYARARSSFAFVKSTFNLVKDFAYIKFDLYQKFWSWSGSLLSSLSQVSVIGRFFGSGLISQSLVLFVLTSILGTLESLPFTYYEDFVLEQKFGFNKSTVKLWASDTIKSALVSLGLGGPAVYGFLKIIDHFGTSFISYACAFTLLLQLILMTIMPKLILPFFYKLTPLEDGELKTEIEKLATKNGFPLSGVYVINGSSRSGHSNAFFSGLPWSQQIVIIDTLIDHSTTEEIVAILAHEIGHWKLNHVYQLLLSNQASITLTCVLYRAFIENKSFFHSFGFFQDYPPMIAFVLFSYVSAPVDCVVKFATKLVSRKNEYQADNFAKAQGYSEDLASALIKLKIENLSSFRMDWLYSAYKQSHPTLVERLNALGYTSKQKAGKPKVESE</sequence>
<evidence type="ECO:0000256" key="4">
    <source>
        <dbReference type="ARBA" id="ARBA00022723"/>
    </source>
</evidence>
<comment type="caution">
    <text evidence="18">The sequence shown here is derived from an EMBL/GenBank/DDBJ whole genome shotgun (WGS) entry which is preliminary data.</text>
</comment>
<evidence type="ECO:0000256" key="5">
    <source>
        <dbReference type="ARBA" id="ARBA00022801"/>
    </source>
</evidence>
<feature type="active site" description="Proton donor" evidence="13">
    <location>
        <position position="385"/>
    </location>
</feature>
<name>A0AA91PZL8_CLALS</name>
<keyword evidence="2 15" id="KW-0645">Protease</keyword>
<keyword evidence="3 15" id="KW-0812">Transmembrane</keyword>
<dbReference type="GO" id="GO:0046872">
    <property type="term" value="F:metal ion binding"/>
    <property type="evidence" value="ECO:0007669"/>
    <property type="project" value="UniProtKB-UniRule"/>
</dbReference>
<evidence type="ECO:0000256" key="7">
    <source>
        <dbReference type="ARBA" id="ARBA00022833"/>
    </source>
</evidence>
<evidence type="ECO:0000256" key="9">
    <source>
        <dbReference type="ARBA" id="ARBA00023049"/>
    </source>
</evidence>
<evidence type="ECO:0000256" key="12">
    <source>
        <dbReference type="ARBA" id="ARBA00060927"/>
    </source>
</evidence>
<evidence type="ECO:0000256" key="14">
    <source>
        <dbReference type="PIRSR" id="PIRSR627057-2"/>
    </source>
</evidence>